<evidence type="ECO:0000256" key="7">
    <source>
        <dbReference type="SAM" id="MobiDB-lite"/>
    </source>
</evidence>
<feature type="region of interest" description="Disordered" evidence="7">
    <location>
        <begin position="149"/>
        <end position="168"/>
    </location>
</feature>
<evidence type="ECO:0000256" key="2">
    <source>
        <dbReference type="ARBA" id="ARBA00023125"/>
    </source>
</evidence>
<feature type="domain" description="Homeobox" evidence="8">
    <location>
        <begin position="18"/>
        <end position="78"/>
    </location>
</feature>
<feature type="compositionally biased region" description="Polar residues" evidence="7">
    <location>
        <begin position="1"/>
        <end position="13"/>
    </location>
</feature>
<keyword evidence="4 5" id="KW-0539">Nucleus</keyword>
<protein>
    <recommendedName>
        <fullName evidence="8">Homeobox domain-containing protein</fullName>
    </recommendedName>
</protein>
<dbReference type="EMBL" id="JAANIU010001260">
    <property type="protein sequence ID" value="KAG1567988.1"/>
    <property type="molecule type" value="Genomic_DNA"/>
</dbReference>
<comment type="subcellular location">
    <subcellularLocation>
        <location evidence="1 5 6">Nucleus</location>
    </subcellularLocation>
</comment>
<dbReference type="Gene3D" id="1.10.10.60">
    <property type="entry name" value="Homeodomain-like"/>
    <property type="match status" value="1"/>
</dbReference>
<evidence type="ECO:0000313" key="10">
    <source>
        <dbReference type="Proteomes" id="UP000740926"/>
    </source>
</evidence>
<evidence type="ECO:0000256" key="3">
    <source>
        <dbReference type="ARBA" id="ARBA00023155"/>
    </source>
</evidence>
<feature type="compositionally biased region" description="Pro residues" evidence="7">
    <location>
        <begin position="151"/>
        <end position="161"/>
    </location>
</feature>
<dbReference type="SMART" id="SM00389">
    <property type="entry name" value="HOX"/>
    <property type="match status" value="1"/>
</dbReference>
<dbReference type="AlphaFoldDB" id="A0A9P6Z178"/>
<dbReference type="GO" id="GO:0030154">
    <property type="term" value="P:cell differentiation"/>
    <property type="evidence" value="ECO:0007669"/>
    <property type="project" value="TreeGrafter"/>
</dbReference>
<comment type="caution">
    <text evidence="9">The sequence shown here is derived from an EMBL/GenBank/DDBJ whole genome shotgun (WGS) entry which is preliminary data.</text>
</comment>
<dbReference type="InterPro" id="IPR009057">
    <property type="entry name" value="Homeodomain-like_sf"/>
</dbReference>
<reference evidence="9 10" key="1">
    <citation type="journal article" date="2020" name="Microb. Genom.">
        <title>Genetic diversity of clinical and environmental Mucorales isolates obtained from an investigation of mucormycosis cases among solid organ transplant recipients.</title>
        <authorList>
            <person name="Nguyen M.H."/>
            <person name="Kaul D."/>
            <person name="Muto C."/>
            <person name="Cheng S.J."/>
            <person name="Richter R.A."/>
            <person name="Bruno V.M."/>
            <person name="Liu G."/>
            <person name="Beyhan S."/>
            <person name="Sundermann A.J."/>
            <person name="Mounaud S."/>
            <person name="Pasculle A.W."/>
            <person name="Nierman W.C."/>
            <person name="Driscoll E."/>
            <person name="Cumbie R."/>
            <person name="Clancy C.J."/>
            <person name="Dupont C.L."/>
        </authorList>
    </citation>
    <scope>NUCLEOTIDE SEQUENCE [LARGE SCALE GENOMIC DNA]</scope>
    <source>
        <strain evidence="9 10">GL24</strain>
    </source>
</reference>
<dbReference type="InterPro" id="IPR051000">
    <property type="entry name" value="Homeobox_DNA-bind_prot"/>
</dbReference>
<feature type="region of interest" description="Disordered" evidence="7">
    <location>
        <begin position="1"/>
        <end position="30"/>
    </location>
</feature>
<organism evidence="9 10">
    <name type="scientific">Rhizopus delemar</name>
    <dbReference type="NCBI Taxonomy" id="936053"/>
    <lineage>
        <taxon>Eukaryota</taxon>
        <taxon>Fungi</taxon>
        <taxon>Fungi incertae sedis</taxon>
        <taxon>Mucoromycota</taxon>
        <taxon>Mucoromycotina</taxon>
        <taxon>Mucoromycetes</taxon>
        <taxon>Mucorales</taxon>
        <taxon>Mucorineae</taxon>
        <taxon>Rhizopodaceae</taxon>
        <taxon>Rhizopus</taxon>
    </lineage>
</organism>
<dbReference type="GO" id="GO:0005634">
    <property type="term" value="C:nucleus"/>
    <property type="evidence" value="ECO:0007669"/>
    <property type="project" value="UniProtKB-SubCell"/>
</dbReference>
<dbReference type="CDD" id="cd00086">
    <property type="entry name" value="homeodomain"/>
    <property type="match status" value="1"/>
</dbReference>
<proteinExistence type="predicted"/>
<dbReference type="SUPFAM" id="SSF46689">
    <property type="entry name" value="Homeodomain-like"/>
    <property type="match status" value="1"/>
</dbReference>
<keyword evidence="2 5" id="KW-0238">DNA-binding</keyword>
<gene>
    <name evidence="9" type="ORF">G6F50_007704</name>
</gene>
<evidence type="ECO:0000256" key="4">
    <source>
        <dbReference type="ARBA" id="ARBA00023242"/>
    </source>
</evidence>
<evidence type="ECO:0000256" key="5">
    <source>
        <dbReference type="PROSITE-ProRule" id="PRU00108"/>
    </source>
</evidence>
<evidence type="ECO:0000256" key="1">
    <source>
        <dbReference type="ARBA" id="ARBA00004123"/>
    </source>
</evidence>
<dbReference type="GO" id="GO:0000981">
    <property type="term" value="F:DNA-binding transcription factor activity, RNA polymerase II-specific"/>
    <property type="evidence" value="ECO:0007669"/>
    <property type="project" value="InterPro"/>
</dbReference>
<evidence type="ECO:0000256" key="6">
    <source>
        <dbReference type="RuleBase" id="RU000682"/>
    </source>
</evidence>
<keyword evidence="3 5" id="KW-0371">Homeobox</keyword>
<dbReference type="Proteomes" id="UP000740926">
    <property type="component" value="Unassembled WGS sequence"/>
</dbReference>
<dbReference type="GO" id="GO:0000978">
    <property type="term" value="F:RNA polymerase II cis-regulatory region sequence-specific DNA binding"/>
    <property type="evidence" value="ECO:0007669"/>
    <property type="project" value="TreeGrafter"/>
</dbReference>
<dbReference type="Pfam" id="PF24818">
    <property type="entry name" value="PH_TRF2_HOY1"/>
    <property type="match status" value="1"/>
</dbReference>
<dbReference type="PROSITE" id="PS00027">
    <property type="entry name" value="HOMEOBOX_1"/>
    <property type="match status" value="1"/>
</dbReference>
<dbReference type="PANTHER" id="PTHR24324:SF5">
    <property type="entry name" value="HEMATOPOIETICALLY-EXPRESSED HOMEOBOX PROTEIN HHEX"/>
    <property type="match status" value="1"/>
</dbReference>
<evidence type="ECO:0000313" key="9">
    <source>
        <dbReference type="EMBL" id="KAG1567988.1"/>
    </source>
</evidence>
<feature type="DNA-binding region" description="Homeobox" evidence="5">
    <location>
        <begin position="20"/>
        <end position="79"/>
    </location>
</feature>
<accession>A0A9P6Z178</accession>
<dbReference type="Pfam" id="PF00046">
    <property type="entry name" value="Homeodomain"/>
    <property type="match status" value="1"/>
</dbReference>
<name>A0A9P6Z178_9FUNG</name>
<evidence type="ECO:0000259" key="8">
    <source>
        <dbReference type="PROSITE" id="PS50071"/>
    </source>
</evidence>
<keyword evidence="10" id="KW-1185">Reference proteome</keyword>
<dbReference type="PROSITE" id="PS50071">
    <property type="entry name" value="HOMEOBOX_2"/>
    <property type="match status" value="1"/>
</dbReference>
<dbReference type="InterPro" id="IPR001356">
    <property type="entry name" value="HD"/>
</dbReference>
<dbReference type="PANTHER" id="PTHR24324">
    <property type="entry name" value="HOMEOBOX PROTEIN HHEX"/>
    <property type="match status" value="1"/>
</dbReference>
<dbReference type="InterPro" id="IPR057939">
    <property type="entry name" value="TRF2_HOY1_PH"/>
</dbReference>
<dbReference type="InterPro" id="IPR017970">
    <property type="entry name" value="Homeobox_CS"/>
</dbReference>
<sequence>MEYSQSQTASNYMSKEPTTPPRKRTRATPEQLSVLEKTFTINQSPNSRIREQLSRELGMSERSIQIWFQNRRAKVKNIAKRSSMLHSETLRMQYDAANAAAAACQAALFQQNPMAVEDPVKSNPDLYYYYYYYYYNQQKQKHLMPFKSASIPPPPPPPPPHAVASTAGHGELERKNRFRAHTVGPYTPYQKPSFPRASSVDIQLTNETMLNNNLLMNDSPFLSFQQQMNSPWTDIVPFYDDTSTPVDDQQTLSVEALQIGSWKRMKFDPKDLTCVFDKQRSMFIWCIQDGASRFKMEFHQDAVQSITLIPDQIRPRLEFGVLPQQISFYMDNGQHQWVQCRDFTEDRQASVITFHQLDGPLLLLKSELQQLAQENTRVASVYK</sequence>